<dbReference type="WBParaSite" id="GPLIN_001364300">
    <property type="protein sequence ID" value="GPLIN_001364300"/>
    <property type="gene ID" value="GPLIN_001364300"/>
</dbReference>
<dbReference type="InterPro" id="IPR008930">
    <property type="entry name" value="Terpenoid_cyclase/PrenylTrfase"/>
</dbReference>
<comment type="similarity">
    <text evidence="2">Belongs to the protein prenyltransferase subunit beta family.</text>
</comment>
<feature type="domain" description="Prenyltransferase alpha-alpha toroid" evidence="9">
    <location>
        <begin position="18"/>
        <end position="355"/>
    </location>
</feature>
<evidence type="ECO:0000256" key="2">
    <source>
        <dbReference type="ARBA" id="ARBA00010497"/>
    </source>
</evidence>
<feature type="compositionally biased region" description="Basic and acidic residues" evidence="8">
    <location>
        <begin position="383"/>
        <end position="394"/>
    </location>
</feature>
<dbReference type="GO" id="GO:0004662">
    <property type="term" value="F:CAAX-protein geranylgeranyltransferase activity"/>
    <property type="evidence" value="ECO:0007669"/>
    <property type="project" value="TreeGrafter"/>
</dbReference>
<dbReference type="GO" id="GO:0005953">
    <property type="term" value="C:CAAX-protein geranylgeranyltransferase complex"/>
    <property type="evidence" value="ECO:0007669"/>
    <property type="project" value="TreeGrafter"/>
</dbReference>
<evidence type="ECO:0000256" key="5">
    <source>
        <dbReference type="ARBA" id="ARBA00022723"/>
    </source>
</evidence>
<comment type="cofactor">
    <cofactor evidence="1">
        <name>Zn(2+)</name>
        <dbReference type="ChEBI" id="CHEBI:29105"/>
    </cofactor>
</comment>
<dbReference type="Proteomes" id="UP000050741">
    <property type="component" value="Unassembled WGS sequence"/>
</dbReference>
<proteinExistence type="inferred from homology"/>
<keyword evidence="3" id="KW-0637">Prenyltransferase</keyword>
<evidence type="ECO:0000256" key="7">
    <source>
        <dbReference type="ARBA" id="ARBA00022833"/>
    </source>
</evidence>
<sequence>MDDLPTDTHCGESFVLLHKHTKLIRICLDVLPSDYAVFQTTKPTILFFMLSGLDLIGQLDTVIDERRRKEVIDWIYALQLPQIDDYKNSKSLTNLSLTDSSSRRCGGFRGSILSSSADLCPYDSAHLAQTYTSLCILLILGDDLSRLDRRAVLNGVAKAQGENGSFFGNVDRSSENDMRFLFCASAICYILDDFSQIDIPSLLDFVRRSVSYDGGIAQGPALESHGGSTFCAVAALCLIGHLWDGSVLASAKIERMKSWAVLKQEEGFHGRTNKSDDSCYAFWVGATLAMLNALPLADWPVLRSFLLRMQDTVIGGFRKHEDSSHSDLLHTYFSLAALGMFGEPSVRPIFAPLNISTRAHEHLHRVRRQWHNEKAAAAAAPIEDGKRRMAKNAE</sequence>
<keyword evidence="10" id="KW-1185">Reference proteome</keyword>
<dbReference type="InterPro" id="IPR001330">
    <property type="entry name" value="Prenyltrans"/>
</dbReference>
<organism evidence="10 11">
    <name type="scientific">Globodera pallida</name>
    <name type="common">Potato cyst nematode worm</name>
    <name type="synonym">Heterodera pallida</name>
    <dbReference type="NCBI Taxonomy" id="36090"/>
    <lineage>
        <taxon>Eukaryota</taxon>
        <taxon>Metazoa</taxon>
        <taxon>Ecdysozoa</taxon>
        <taxon>Nematoda</taxon>
        <taxon>Chromadorea</taxon>
        <taxon>Rhabditida</taxon>
        <taxon>Tylenchina</taxon>
        <taxon>Tylenchomorpha</taxon>
        <taxon>Tylenchoidea</taxon>
        <taxon>Heteroderidae</taxon>
        <taxon>Heteroderinae</taxon>
        <taxon>Globodera</taxon>
    </lineage>
</organism>
<dbReference type="AlphaFoldDB" id="A0A183CL87"/>
<dbReference type="InterPro" id="IPR045089">
    <property type="entry name" value="PGGT1B-like"/>
</dbReference>
<feature type="region of interest" description="Disordered" evidence="8">
    <location>
        <begin position="374"/>
        <end position="394"/>
    </location>
</feature>
<dbReference type="PANTHER" id="PTHR11774">
    <property type="entry name" value="GERANYLGERANYL TRANSFERASE TYPE BETA SUBUNIT"/>
    <property type="match status" value="1"/>
</dbReference>
<keyword evidence="5" id="KW-0479">Metal-binding</keyword>
<evidence type="ECO:0000313" key="11">
    <source>
        <dbReference type="WBParaSite" id="GPLIN_001364300"/>
    </source>
</evidence>
<dbReference type="Pfam" id="PF00432">
    <property type="entry name" value="Prenyltrans"/>
    <property type="match status" value="1"/>
</dbReference>
<name>A0A183CL87_GLOPA</name>
<reference evidence="11" key="2">
    <citation type="submission" date="2016-06" db="UniProtKB">
        <authorList>
            <consortium name="WormBaseParasite"/>
        </authorList>
    </citation>
    <scope>IDENTIFICATION</scope>
</reference>
<accession>A0A183CL87</accession>
<keyword evidence="4" id="KW-0808">Transferase</keyword>
<keyword evidence="7" id="KW-0862">Zinc</keyword>
<evidence type="ECO:0000259" key="9">
    <source>
        <dbReference type="Pfam" id="PF00432"/>
    </source>
</evidence>
<evidence type="ECO:0000256" key="6">
    <source>
        <dbReference type="ARBA" id="ARBA00022737"/>
    </source>
</evidence>
<evidence type="ECO:0000313" key="10">
    <source>
        <dbReference type="Proteomes" id="UP000050741"/>
    </source>
</evidence>
<dbReference type="PANTHER" id="PTHR11774:SF4">
    <property type="entry name" value="GERANYLGERANYL TRANSFERASE TYPE-1 SUBUNIT BETA"/>
    <property type="match status" value="1"/>
</dbReference>
<evidence type="ECO:0000256" key="1">
    <source>
        <dbReference type="ARBA" id="ARBA00001947"/>
    </source>
</evidence>
<reference evidence="10" key="1">
    <citation type="submission" date="2014-05" db="EMBL/GenBank/DDBJ databases">
        <title>The genome and life-stage specific transcriptomes of Globodera pallida elucidate key aspects of plant parasitism by a cyst nematode.</title>
        <authorList>
            <person name="Cotton J.A."/>
            <person name="Lilley C.J."/>
            <person name="Jones L.M."/>
            <person name="Kikuchi T."/>
            <person name="Reid A.J."/>
            <person name="Thorpe P."/>
            <person name="Tsai I.J."/>
            <person name="Beasley H."/>
            <person name="Blok V."/>
            <person name="Cock P.J.A."/>
            <person name="Van den Akker S.E."/>
            <person name="Holroyd N."/>
            <person name="Hunt M."/>
            <person name="Mantelin S."/>
            <person name="Naghra H."/>
            <person name="Pain A."/>
            <person name="Palomares-Rius J.E."/>
            <person name="Zarowiecki M."/>
            <person name="Berriman M."/>
            <person name="Jones J.T."/>
            <person name="Urwin P.E."/>
        </authorList>
    </citation>
    <scope>NUCLEOTIDE SEQUENCE [LARGE SCALE GENOMIC DNA]</scope>
    <source>
        <strain evidence="10">Lindley</strain>
    </source>
</reference>
<dbReference type="GO" id="GO:0046872">
    <property type="term" value="F:metal ion binding"/>
    <property type="evidence" value="ECO:0007669"/>
    <property type="project" value="UniProtKB-KW"/>
</dbReference>
<keyword evidence="6" id="KW-0677">Repeat</keyword>
<dbReference type="Gene3D" id="1.50.10.20">
    <property type="match status" value="1"/>
</dbReference>
<dbReference type="SUPFAM" id="SSF48239">
    <property type="entry name" value="Terpenoid cyclases/Protein prenyltransferases"/>
    <property type="match status" value="1"/>
</dbReference>
<evidence type="ECO:0000256" key="4">
    <source>
        <dbReference type="ARBA" id="ARBA00022679"/>
    </source>
</evidence>
<protein>
    <submittedName>
        <fullName evidence="11">Geranylgeranyl transferase type I subunit beta</fullName>
    </submittedName>
</protein>
<evidence type="ECO:0000256" key="8">
    <source>
        <dbReference type="SAM" id="MobiDB-lite"/>
    </source>
</evidence>
<evidence type="ECO:0000256" key="3">
    <source>
        <dbReference type="ARBA" id="ARBA00022602"/>
    </source>
</evidence>